<dbReference type="PROSITE" id="PS51099">
    <property type="entry name" value="PTS_EIIB_TYPE_2"/>
    <property type="match status" value="1"/>
</dbReference>
<accession>A0ABD4RGB6</accession>
<dbReference type="SUPFAM" id="SSF55804">
    <property type="entry name" value="Phoshotransferase/anion transport protein"/>
    <property type="match status" value="1"/>
</dbReference>
<dbReference type="SUPFAM" id="SSF63520">
    <property type="entry name" value="PTS-regulatory domain, PRD"/>
    <property type="match status" value="2"/>
</dbReference>
<protein>
    <submittedName>
        <fullName evidence="9">BglG family transcription antiterminator</fullName>
    </submittedName>
</protein>
<dbReference type="Pfam" id="PF08279">
    <property type="entry name" value="HTH_11"/>
    <property type="match status" value="1"/>
</dbReference>
<dbReference type="Gene3D" id="3.40.50.2300">
    <property type="match status" value="1"/>
</dbReference>
<dbReference type="InterPro" id="IPR036095">
    <property type="entry name" value="PTS_EIIB-like_sf"/>
</dbReference>
<dbReference type="InterPro" id="IPR013196">
    <property type="entry name" value="HTH_11"/>
</dbReference>
<dbReference type="InterPro" id="IPR036634">
    <property type="entry name" value="PRD_sf"/>
</dbReference>
<dbReference type="InterPro" id="IPR002178">
    <property type="entry name" value="PTS_EIIA_type-2_dom"/>
</dbReference>
<evidence type="ECO:0000259" key="6">
    <source>
        <dbReference type="PROSITE" id="PS51094"/>
    </source>
</evidence>
<evidence type="ECO:0000256" key="4">
    <source>
        <dbReference type="ARBA" id="ARBA00023159"/>
    </source>
</evidence>
<evidence type="ECO:0000256" key="3">
    <source>
        <dbReference type="ARBA" id="ARBA00023015"/>
    </source>
</evidence>
<dbReference type="SUPFAM" id="SSF46785">
    <property type="entry name" value="Winged helix' DNA-binding domain"/>
    <property type="match status" value="1"/>
</dbReference>
<dbReference type="PROSITE" id="PS51372">
    <property type="entry name" value="PRD_2"/>
    <property type="match status" value="2"/>
</dbReference>
<dbReference type="Gene3D" id="1.10.10.10">
    <property type="entry name" value="Winged helix-like DNA-binding domain superfamily/Winged helix DNA-binding domain"/>
    <property type="match status" value="2"/>
</dbReference>
<dbReference type="InterPro" id="IPR007737">
    <property type="entry name" value="Mga_HTH"/>
</dbReference>
<dbReference type="InterPro" id="IPR011608">
    <property type="entry name" value="PRD"/>
</dbReference>
<dbReference type="InterPro" id="IPR013011">
    <property type="entry name" value="PTS_EIIB_2"/>
</dbReference>
<dbReference type="Pfam" id="PF05043">
    <property type="entry name" value="Mga"/>
    <property type="match status" value="1"/>
</dbReference>
<dbReference type="InterPro" id="IPR036390">
    <property type="entry name" value="WH_DNA-bd_sf"/>
</dbReference>
<evidence type="ECO:0000313" key="9">
    <source>
        <dbReference type="EMBL" id="MBX7289994.1"/>
    </source>
</evidence>
<evidence type="ECO:0000259" key="8">
    <source>
        <dbReference type="PROSITE" id="PS51372"/>
    </source>
</evidence>
<dbReference type="GO" id="GO:0016740">
    <property type="term" value="F:transferase activity"/>
    <property type="evidence" value="ECO:0007669"/>
    <property type="project" value="UniProtKB-KW"/>
</dbReference>
<dbReference type="InterPro" id="IPR016152">
    <property type="entry name" value="PTrfase/Anion_transptr"/>
</dbReference>
<sequence length="710" mass="81760">MLNKRCKDILLMLMEKELYYNIEDLANEFNVSKRTIRYDLDKIDYFLKSNSLTEISRKPNAGVKLSLKDNEKNSINDIFRRIDINNYVLSQEERVVIILYELLTSKSEIKYRVLTEKLMISKSTLVSDLKLVRKWLKGYKLAISTENKNGLIIDGEEKEIRKAMVDLLVNDGGGYNIIEIVDSIYSKENMVIFHTIQKDFFKCEDVKFVESIVRNLEHKKKFSLSDEAFMNLVINILVTVKRNLINRNLDYSDYNLDYINCSEEYGIITEVVGSVEEYFDINISKGEVQYLTMIMQGSSISGKNVLEQPTSYEIEYITNKLIRNVEKVVCKGLRSDYQLYDGVLKHINSLVFRIVYDRQTTNALIDNIKNSYSEIFYVIRQASNFIERKYKKEISDDEIGYLTLYFQAAIERKDRIKESNDKLNLKSKNIDGVKNVIIACYGGFATGRLLSSKIKEMFNVNIVSVTSLHNLSKIILENDVDLVISSIKIKENLSVPSVVVSPLLSCEDIVNLKRYINVSSTIYNVDVVNDILSIIEDRANVNDRMELKKELMKYFNIIDKNSNSLLSNFSINNINLSIEESDWREAIRKSAKPLLEDGVINKAYIDDMVKNIEDLGPYIVVDDGIAIPHAKPGKNVKGFGFTITTFKEPISILNKDGVKVFFTMATENEKDHIDIITQLMKLVEDEDFIELLKVSSNPVKVFQRVREIVS</sequence>
<gene>
    <name evidence="9" type="ORF">K4H94_02875</name>
</gene>
<name>A0ABD4RGB6_9CLOT</name>
<feature type="domain" description="PTS EIIA type-2" evidence="6">
    <location>
        <begin position="567"/>
        <end position="708"/>
    </location>
</feature>
<keyword evidence="3" id="KW-0805">Transcription regulation</keyword>
<dbReference type="CDD" id="cd05568">
    <property type="entry name" value="PTS_IIB_bgl_like"/>
    <property type="match status" value="1"/>
</dbReference>
<dbReference type="PROSITE" id="PS51094">
    <property type="entry name" value="PTS_EIIA_TYPE_2"/>
    <property type="match status" value="1"/>
</dbReference>
<keyword evidence="2" id="KW-0677">Repeat</keyword>
<dbReference type="Proteomes" id="UP000775179">
    <property type="component" value="Unassembled WGS sequence"/>
</dbReference>
<feature type="domain" description="PRD" evidence="8">
    <location>
        <begin position="309"/>
        <end position="416"/>
    </location>
</feature>
<dbReference type="PANTHER" id="PTHR30185">
    <property type="entry name" value="CRYPTIC BETA-GLUCOSIDE BGL OPERON ANTITERMINATOR"/>
    <property type="match status" value="1"/>
</dbReference>
<dbReference type="Gene3D" id="1.10.1790.10">
    <property type="entry name" value="PRD domain"/>
    <property type="match status" value="2"/>
</dbReference>
<dbReference type="KEGG" id="cchv:BTM20_03230"/>
<feature type="domain" description="PRD" evidence="8">
    <location>
        <begin position="200"/>
        <end position="305"/>
    </location>
</feature>
<keyword evidence="5" id="KW-0804">Transcription</keyword>
<dbReference type="PANTHER" id="PTHR30185:SF18">
    <property type="entry name" value="TRANSCRIPTIONAL REGULATOR MTLR"/>
    <property type="match status" value="1"/>
</dbReference>
<evidence type="ECO:0000256" key="5">
    <source>
        <dbReference type="ARBA" id="ARBA00023163"/>
    </source>
</evidence>
<organism evidence="9 10">
    <name type="scientific">Clostridium chauvoei</name>
    <dbReference type="NCBI Taxonomy" id="46867"/>
    <lineage>
        <taxon>Bacteria</taxon>
        <taxon>Bacillati</taxon>
        <taxon>Bacillota</taxon>
        <taxon>Clostridia</taxon>
        <taxon>Eubacteriales</taxon>
        <taxon>Clostridiaceae</taxon>
        <taxon>Clostridium</taxon>
    </lineage>
</organism>
<dbReference type="SUPFAM" id="SSF52794">
    <property type="entry name" value="PTS system IIB component-like"/>
    <property type="match status" value="1"/>
</dbReference>
<evidence type="ECO:0000256" key="2">
    <source>
        <dbReference type="ARBA" id="ARBA00022737"/>
    </source>
</evidence>
<dbReference type="Gene3D" id="3.40.930.10">
    <property type="entry name" value="Mannitol-specific EII, Chain A"/>
    <property type="match status" value="1"/>
</dbReference>
<keyword evidence="1" id="KW-0808">Transferase</keyword>
<dbReference type="InterPro" id="IPR036388">
    <property type="entry name" value="WH-like_DNA-bd_sf"/>
</dbReference>
<dbReference type="Pfam" id="PF00874">
    <property type="entry name" value="PRD"/>
    <property type="match status" value="2"/>
</dbReference>
<evidence type="ECO:0000313" key="10">
    <source>
        <dbReference type="Proteomes" id="UP000775179"/>
    </source>
</evidence>
<dbReference type="InterPro" id="IPR050661">
    <property type="entry name" value="BglG_antiterminators"/>
</dbReference>
<evidence type="ECO:0000256" key="1">
    <source>
        <dbReference type="ARBA" id="ARBA00022679"/>
    </source>
</evidence>
<dbReference type="EMBL" id="JAIFTX010000004">
    <property type="protein sequence ID" value="MBX7289994.1"/>
    <property type="molecule type" value="Genomic_DNA"/>
</dbReference>
<dbReference type="CDD" id="cd00211">
    <property type="entry name" value="PTS_IIA_fru"/>
    <property type="match status" value="1"/>
</dbReference>
<dbReference type="GeneID" id="66300865"/>
<feature type="domain" description="PTS EIIB type-2" evidence="7">
    <location>
        <begin position="434"/>
        <end position="524"/>
    </location>
</feature>
<dbReference type="RefSeq" id="WP_021874854.1">
    <property type="nucleotide sequence ID" value="NZ_CP018624.1"/>
</dbReference>
<evidence type="ECO:0000259" key="7">
    <source>
        <dbReference type="PROSITE" id="PS51099"/>
    </source>
</evidence>
<dbReference type="Pfam" id="PF00359">
    <property type="entry name" value="PTS_EIIA_2"/>
    <property type="match status" value="1"/>
</dbReference>
<keyword evidence="4" id="KW-0010">Activator</keyword>
<dbReference type="AlphaFoldDB" id="A0ABD4RGB6"/>
<comment type="caution">
    <text evidence="9">The sequence shown here is derived from an EMBL/GenBank/DDBJ whole genome shotgun (WGS) entry which is preliminary data.</text>
</comment>
<reference evidence="9 10" key="1">
    <citation type="submission" date="2021-08" db="EMBL/GenBank/DDBJ databases">
        <title>Genome sequence analysis of Clostridium chauvoei strains of European origin and evaluation of typing options for outbreak investigations.</title>
        <authorList>
            <person name="Abdel-Glil M."/>
            <person name="Thomas P."/>
            <person name="Seyboldt C."/>
        </authorList>
    </citation>
    <scope>NUCLEOTIDE SEQUENCE [LARGE SCALE GENOMIC DNA]</scope>
    <source>
        <strain evidence="9 10">S0260-09</strain>
    </source>
</reference>
<proteinExistence type="predicted"/>